<evidence type="ECO:0000313" key="11">
    <source>
        <dbReference type="EMBL" id="NMK54798.1"/>
    </source>
</evidence>
<dbReference type="AlphaFoldDB" id="A0A7X9ZHK2"/>
<proteinExistence type="inferred from homology"/>
<organism evidence="12 14">
    <name type="scientific">Staphylococcus capitis</name>
    <dbReference type="NCBI Taxonomy" id="29388"/>
    <lineage>
        <taxon>Bacteria</taxon>
        <taxon>Bacillati</taxon>
        <taxon>Bacillota</taxon>
        <taxon>Bacilli</taxon>
        <taxon>Bacillales</taxon>
        <taxon>Staphylococcaceae</taxon>
        <taxon>Staphylococcus</taxon>
    </lineage>
</organism>
<dbReference type="InterPro" id="IPR029510">
    <property type="entry name" value="Ald_DH_CS_GLU"/>
</dbReference>
<accession>A0A7X9ZHK2</accession>
<dbReference type="RefSeq" id="WP_023351138.1">
    <property type="nucleotide sequence ID" value="NZ_CBCPJN010000002.1"/>
</dbReference>
<dbReference type="SUPFAM" id="SSF53720">
    <property type="entry name" value="ALDH-like"/>
    <property type="match status" value="1"/>
</dbReference>
<evidence type="ECO:0000256" key="8">
    <source>
        <dbReference type="PROSITE-ProRule" id="PRU10007"/>
    </source>
</evidence>
<gene>
    <name evidence="12" type="primary">aldA</name>
    <name evidence="12" type="ORF">HHM13_07435</name>
    <name evidence="11" type="ORF">HHM24_08690</name>
</gene>
<feature type="domain" description="Aldehyde dehydrogenase" evidence="10">
    <location>
        <begin position="11"/>
        <end position="467"/>
    </location>
</feature>
<dbReference type="NCBIfam" id="NF007497">
    <property type="entry name" value="PRK10090.1"/>
    <property type="match status" value="1"/>
</dbReference>
<evidence type="ECO:0000256" key="7">
    <source>
        <dbReference type="ARBA" id="ARBA00067277"/>
    </source>
</evidence>
<evidence type="ECO:0000256" key="2">
    <source>
        <dbReference type="ARBA" id="ARBA00023002"/>
    </source>
</evidence>
<keyword evidence="13" id="KW-1185">Reference proteome</keyword>
<dbReference type="Proteomes" id="UP000538955">
    <property type="component" value="Unassembled WGS sequence"/>
</dbReference>
<evidence type="ECO:0000256" key="3">
    <source>
        <dbReference type="ARBA" id="ARBA00023027"/>
    </source>
</evidence>
<dbReference type="GO" id="GO:0004777">
    <property type="term" value="F:succinate-semialdehyde dehydrogenase (NAD+) activity"/>
    <property type="evidence" value="ECO:0007669"/>
    <property type="project" value="TreeGrafter"/>
</dbReference>
<dbReference type="EMBL" id="JABBMI010000069">
    <property type="protein sequence ID" value="NMK54798.1"/>
    <property type="molecule type" value="Genomic_DNA"/>
</dbReference>
<dbReference type="Pfam" id="PF00171">
    <property type="entry name" value="Aldedh"/>
    <property type="match status" value="1"/>
</dbReference>
<evidence type="ECO:0000256" key="6">
    <source>
        <dbReference type="ARBA" id="ARBA00066984"/>
    </source>
</evidence>
<feature type="active site" evidence="8">
    <location>
        <position position="247"/>
    </location>
</feature>
<dbReference type="InterPro" id="IPR016162">
    <property type="entry name" value="Ald_DH_N"/>
</dbReference>
<evidence type="ECO:0000256" key="1">
    <source>
        <dbReference type="ARBA" id="ARBA00009986"/>
    </source>
</evidence>
<comment type="function">
    <text evidence="5">Part of the sulfo-TAL (or sulfo-SFT) pathway, a D-sulfoquinovose degradation pathway that produces sulfolactate (SL). Catalyzes the oxidation of 3-sulfolactaldehyde (SLA) to sulfolactate (SL).</text>
</comment>
<dbReference type="PANTHER" id="PTHR43353">
    <property type="entry name" value="SUCCINATE-SEMIALDEHYDE DEHYDROGENASE, MITOCHONDRIAL"/>
    <property type="match status" value="1"/>
</dbReference>
<evidence type="ECO:0000313" key="14">
    <source>
        <dbReference type="Proteomes" id="UP000550736"/>
    </source>
</evidence>
<protein>
    <recommendedName>
        <fullName evidence="7">3-sulfolactaldehyde dehydrogenase</fullName>
        <ecNumber evidence="6">1.2.1.97</ecNumber>
    </recommendedName>
</protein>
<dbReference type="EMBL" id="JABBLX010000023">
    <property type="protein sequence ID" value="NMK97922.1"/>
    <property type="molecule type" value="Genomic_DNA"/>
</dbReference>
<comment type="similarity">
    <text evidence="1 9">Belongs to the aldehyde dehydrogenase family.</text>
</comment>
<comment type="catalytic activity">
    <reaction evidence="4">
        <text>(2S)-3-sulfolactaldehyde + NAD(+) + H2O = (2S)-3-sulfolactate + NADH + 2 H(+)</text>
        <dbReference type="Rhea" id="RHEA:47932"/>
        <dbReference type="ChEBI" id="CHEBI:15377"/>
        <dbReference type="ChEBI" id="CHEBI:15378"/>
        <dbReference type="ChEBI" id="CHEBI:57540"/>
        <dbReference type="ChEBI" id="CHEBI:57945"/>
        <dbReference type="ChEBI" id="CHEBI:61289"/>
        <dbReference type="ChEBI" id="CHEBI:90109"/>
        <dbReference type="EC" id="1.2.1.97"/>
    </reaction>
    <physiologicalReaction direction="left-to-right" evidence="4">
        <dbReference type="Rhea" id="RHEA:47933"/>
    </physiologicalReaction>
</comment>
<evidence type="ECO:0000313" key="12">
    <source>
        <dbReference type="EMBL" id="NMK97922.1"/>
    </source>
</evidence>
<dbReference type="PROSITE" id="PS00687">
    <property type="entry name" value="ALDEHYDE_DEHYDR_GLU"/>
    <property type="match status" value="1"/>
</dbReference>
<dbReference type="InterPro" id="IPR050740">
    <property type="entry name" value="Aldehyde_DH_Superfamily"/>
</dbReference>
<keyword evidence="2 9" id="KW-0560">Oxidoreductase</keyword>
<dbReference type="GO" id="GO:0009450">
    <property type="term" value="P:gamma-aminobutyric acid catabolic process"/>
    <property type="evidence" value="ECO:0007669"/>
    <property type="project" value="TreeGrafter"/>
</dbReference>
<evidence type="ECO:0000256" key="9">
    <source>
        <dbReference type="RuleBase" id="RU003345"/>
    </source>
</evidence>
<sequence>MTNQLFINNEFIESQSNETMDVINPATGEKFDTITFATKEEVNNAIEKSKHAQREWERVPQPTRAEHVKLLIPLLEQNRDEIAQLYVKEQGKTLAEAYGEIDKSIAFIDYMTSLSMSNKGEVLQNSVENEIIQITKKPIGVTAGIVPWNAPIMVLMRKVIPAVVTGCSVVIKPSEETTLLTLKLAELFRASTIPAGLIQIVPGTGETVGTQLATHEDIQLISLTGSMRAGKSVYEHAAQTVKKVNLELGGNAPVIVTPHADIDKAVDYIVTARINNAGQVCTCPERIFVHEDVHDEFIEKVSNKMSQLTVGDPLDENSDYGAIINQTQLNSIHEKVETAVTNGAKLVLGGQKLQRDGFFYEPTVLDHVNPEDSVFKEEIFGPVLAVTTYNDFDQVIDDANDTNAGLSSYIFSENFKEVMTASERLKFGEVYANCEAEEVVNGYHAGWRESGLGGADGIHGFEEYYNTTVSYLRY</sequence>
<dbReference type="InterPro" id="IPR015590">
    <property type="entry name" value="Aldehyde_DH_dom"/>
</dbReference>
<dbReference type="Gene3D" id="3.40.605.10">
    <property type="entry name" value="Aldehyde Dehydrogenase, Chain A, domain 1"/>
    <property type="match status" value="1"/>
</dbReference>
<dbReference type="EC" id="1.2.1.97" evidence="6"/>
<dbReference type="CDD" id="cd07088">
    <property type="entry name" value="ALDH_LactADH-AldA"/>
    <property type="match status" value="1"/>
</dbReference>
<keyword evidence="3" id="KW-0520">NAD</keyword>
<dbReference type="InterPro" id="IPR016163">
    <property type="entry name" value="Ald_DH_C"/>
</dbReference>
<dbReference type="Gene3D" id="3.40.309.10">
    <property type="entry name" value="Aldehyde Dehydrogenase, Chain A, domain 2"/>
    <property type="match status" value="1"/>
</dbReference>
<dbReference type="FunFam" id="3.40.309.10:FF:000009">
    <property type="entry name" value="Aldehyde dehydrogenase A"/>
    <property type="match status" value="1"/>
</dbReference>
<evidence type="ECO:0000256" key="5">
    <source>
        <dbReference type="ARBA" id="ARBA00054572"/>
    </source>
</evidence>
<dbReference type="FunFam" id="3.40.605.10:FF:000007">
    <property type="entry name" value="NAD/NADP-dependent betaine aldehyde dehydrogenase"/>
    <property type="match status" value="1"/>
</dbReference>
<evidence type="ECO:0000256" key="4">
    <source>
        <dbReference type="ARBA" id="ARBA00050326"/>
    </source>
</evidence>
<dbReference type="Proteomes" id="UP000550736">
    <property type="component" value="Unassembled WGS sequence"/>
</dbReference>
<evidence type="ECO:0000259" key="10">
    <source>
        <dbReference type="Pfam" id="PF00171"/>
    </source>
</evidence>
<dbReference type="InterPro" id="IPR016161">
    <property type="entry name" value="Ald_DH/histidinol_DH"/>
</dbReference>
<dbReference type="PANTHER" id="PTHR43353:SF5">
    <property type="entry name" value="SUCCINATE-SEMIALDEHYDE DEHYDROGENASE, MITOCHONDRIAL"/>
    <property type="match status" value="1"/>
</dbReference>
<reference evidence="13 14" key="1">
    <citation type="submission" date="2020-04" db="EMBL/GenBank/DDBJ databases">
        <title>The Epidemiology and Molecular Characteristics of Linezolid-Resistant Staphylococcus capitis in Huashan Hospital, Shanghai.</title>
        <authorList>
            <person name="Ding L."/>
            <person name="Li P."/>
            <person name="Yang Y."/>
            <person name="Lin D."/>
            <person name="Xu X."/>
        </authorList>
    </citation>
    <scope>NUCLEOTIDE SEQUENCE [LARGE SCALE GENOMIC DNA]</scope>
    <source>
        <strain evidence="12 14">12-86</strain>
        <strain evidence="11 13">17-84</strain>
    </source>
</reference>
<name>A0A7X9ZHK2_STACP</name>
<evidence type="ECO:0000313" key="13">
    <source>
        <dbReference type="Proteomes" id="UP000538955"/>
    </source>
</evidence>
<comment type="caution">
    <text evidence="12">The sequence shown here is derived from an EMBL/GenBank/DDBJ whole genome shotgun (WGS) entry which is preliminary data.</text>
</comment>